<feature type="transmembrane region" description="Helical" evidence="1">
    <location>
        <begin position="6"/>
        <end position="26"/>
    </location>
</feature>
<dbReference type="Pfam" id="PF07441">
    <property type="entry name" value="BofA"/>
    <property type="match status" value="1"/>
</dbReference>
<protein>
    <submittedName>
        <fullName evidence="2">Pro-sigmaK processing inhibitor BofA family protein</fullName>
    </submittedName>
</protein>
<dbReference type="EMBL" id="JACRSP010000005">
    <property type="protein sequence ID" value="MBC8537073.1"/>
    <property type="molecule type" value="Genomic_DNA"/>
</dbReference>
<dbReference type="RefSeq" id="WP_249301313.1">
    <property type="nucleotide sequence ID" value="NZ_JACRSP010000005.1"/>
</dbReference>
<dbReference type="AlphaFoldDB" id="A0A926DF95"/>
<reference evidence="2" key="1">
    <citation type="submission" date="2020-08" db="EMBL/GenBank/DDBJ databases">
        <title>Genome public.</title>
        <authorList>
            <person name="Liu C."/>
            <person name="Sun Q."/>
        </authorList>
    </citation>
    <scope>NUCLEOTIDE SEQUENCE</scope>
    <source>
        <strain evidence="2">BX7</strain>
    </source>
</reference>
<proteinExistence type="predicted"/>
<feature type="transmembrane region" description="Helical" evidence="1">
    <location>
        <begin position="58"/>
        <end position="84"/>
    </location>
</feature>
<comment type="caution">
    <text evidence="2">The sequence shown here is derived from an EMBL/GenBank/DDBJ whole genome shotgun (WGS) entry which is preliminary data.</text>
</comment>
<organism evidence="2 3">
    <name type="scientific">Feifania hominis</name>
    <dbReference type="NCBI Taxonomy" id="2763660"/>
    <lineage>
        <taxon>Bacteria</taxon>
        <taxon>Bacillati</taxon>
        <taxon>Bacillota</taxon>
        <taxon>Clostridia</taxon>
        <taxon>Eubacteriales</taxon>
        <taxon>Feifaniaceae</taxon>
        <taxon>Feifania</taxon>
    </lineage>
</organism>
<keyword evidence="3" id="KW-1185">Reference proteome</keyword>
<evidence type="ECO:0000256" key="1">
    <source>
        <dbReference type="SAM" id="Phobius"/>
    </source>
</evidence>
<keyword evidence="1" id="KW-0472">Membrane</keyword>
<name>A0A926DF95_9FIRM</name>
<feature type="transmembrane region" description="Helical" evidence="1">
    <location>
        <begin position="35"/>
        <end position="52"/>
    </location>
</feature>
<evidence type="ECO:0000313" key="2">
    <source>
        <dbReference type="EMBL" id="MBC8537073.1"/>
    </source>
</evidence>
<keyword evidence="1" id="KW-1133">Transmembrane helix</keyword>
<dbReference type="InterPro" id="IPR010001">
    <property type="entry name" value="BofA"/>
</dbReference>
<dbReference type="Proteomes" id="UP000620366">
    <property type="component" value="Unassembled WGS sequence"/>
</dbReference>
<accession>A0A926DF95</accession>
<sequence length="86" mass="9071">MPIDTTSTLAIIIGASVAFLFFLVFLKPLRKCVKFLLNSAVGVALLFVLHALGGTLPISAMTLLGSALLGLPGIALLLLLRLIFHV</sequence>
<gene>
    <name evidence="2" type="ORF">H8695_10280</name>
</gene>
<keyword evidence="1" id="KW-0812">Transmembrane</keyword>
<evidence type="ECO:0000313" key="3">
    <source>
        <dbReference type="Proteomes" id="UP000620366"/>
    </source>
</evidence>